<feature type="domain" description="Putative sugar diacid recognition" evidence="2">
    <location>
        <begin position="4"/>
        <end position="135"/>
    </location>
</feature>
<organism evidence="5 6">
    <name type="scientific">Jonquetella anthropi DSM 22815</name>
    <dbReference type="NCBI Taxonomy" id="885272"/>
    <lineage>
        <taxon>Bacteria</taxon>
        <taxon>Thermotogati</taxon>
        <taxon>Synergistota</taxon>
        <taxon>Synergistia</taxon>
        <taxon>Synergistales</taxon>
        <taxon>Dethiosulfovibrionaceae</taxon>
        <taxon>Jonquetella</taxon>
    </lineage>
</organism>
<sequence>MLRPIAQELAETIARTIGYDVVITDLAGIIIGCSDPTRGIGTLNEACAQVAASGQPRWESEEDAKLLKGTKPGVTYPILGVDRKVAGTIALTGAPELVRPFALLVKTQAELYLKERIAAAELQERERNFQALVSDIALFKQGINDPKIYETRAELMGYTPSSSYCVVALNETSQPDEGSSHGADYSAQQRLLSEIRTCFGNPGDLCGSTSPHRFVAFCAVNCDDDTSSRSVLDDVKKRCETLLNRLTAAKLPCKIGIGGIHRDIDGLSASYREALAALQMGGNADSSEPIHCISGYRIEELLLKSEMTLQDALVERELAPLFARNDGDELQDTIAAWCESGFSVVRAAELLHVHRTTVDYRLEKLQRILSVEPRDFREMSRLYWAVVLWRNGRSKNSPRRRSRRR</sequence>
<reference evidence="5 6" key="1">
    <citation type="submission" date="2011-11" db="EMBL/GenBank/DDBJ databases">
        <title>The Noncontiguous Finished genome of Jonquetella anthropi DSM 22815.</title>
        <authorList>
            <consortium name="US DOE Joint Genome Institute (JGI-PGF)"/>
            <person name="Lucas S."/>
            <person name="Copeland A."/>
            <person name="Lapidus A."/>
            <person name="Glavina del Rio T."/>
            <person name="Dalin E."/>
            <person name="Tice H."/>
            <person name="Bruce D."/>
            <person name="Goodwin L."/>
            <person name="Pitluck S."/>
            <person name="Peters L."/>
            <person name="Mikhailova N."/>
            <person name="Held B."/>
            <person name="Kyrpides N."/>
            <person name="Mavromatis K."/>
            <person name="Ivanova N."/>
            <person name="Markowitz V."/>
            <person name="Cheng J.-F."/>
            <person name="Hugenholtz P."/>
            <person name="Woyke T."/>
            <person name="Wu D."/>
            <person name="Gronow S."/>
            <person name="Wellnitz S."/>
            <person name="Brambilla E."/>
            <person name="Klenk H.-P."/>
            <person name="Eisen J.A."/>
        </authorList>
    </citation>
    <scope>NUCLEOTIDE SEQUENCE [LARGE SCALE GENOMIC DNA]</scope>
    <source>
        <strain evidence="5 6">DSM 22815</strain>
    </source>
</reference>
<protein>
    <submittedName>
        <fullName evidence="5">Sugar diacid utilization regulator</fullName>
    </submittedName>
</protein>
<evidence type="ECO:0000256" key="1">
    <source>
        <dbReference type="ARBA" id="ARBA00006754"/>
    </source>
</evidence>
<evidence type="ECO:0000313" key="6">
    <source>
        <dbReference type="Proteomes" id="UP000003806"/>
    </source>
</evidence>
<dbReference type="Pfam" id="PF13556">
    <property type="entry name" value="HTH_30"/>
    <property type="match status" value="1"/>
</dbReference>
<dbReference type="AlphaFoldDB" id="H0ULT4"/>
<dbReference type="Proteomes" id="UP000003806">
    <property type="component" value="Chromosome"/>
</dbReference>
<dbReference type="Pfam" id="PF17853">
    <property type="entry name" value="GGDEF_2"/>
    <property type="match status" value="1"/>
</dbReference>
<dbReference type="InterPro" id="IPR051448">
    <property type="entry name" value="CdaR-like_regulators"/>
</dbReference>
<name>H0ULT4_9BACT</name>
<dbReference type="PANTHER" id="PTHR33744:SF15">
    <property type="entry name" value="CARBOHYDRATE DIACID REGULATOR"/>
    <property type="match status" value="1"/>
</dbReference>
<dbReference type="eggNOG" id="COG3835">
    <property type="taxonomic scope" value="Bacteria"/>
</dbReference>
<comment type="similarity">
    <text evidence="1">Belongs to the CdaR family.</text>
</comment>
<dbReference type="InterPro" id="IPR008599">
    <property type="entry name" value="Diacid_rec"/>
</dbReference>
<evidence type="ECO:0000259" key="4">
    <source>
        <dbReference type="Pfam" id="PF17853"/>
    </source>
</evidence>
<feature type="domain" description="CdaR GGDEF-like" evidence="4">
    <location>
        <begin position="148"/>
        <end position="280"/>
    </location>
</feature>
<feature type="domain" description="PucR C-terminal helix-turn-helix" evidence="3">
    <location>
        <begin position="331"/>
        <end position="386"/>
    </location>
</feature>
<dbReference type="Pfam" id="PF05651">
    <property type="entry name" value="Diacid_rec"/>
    <property type="match status" value="1"/>
</dbReference>
<proteinExistence type="inferred from homology"/>
<dbReference type="Gene3D" id="1.10.10.2840">
    <property type="entry name" value="PucR C-terminal helix-turn-helix domain"/>
    <property type="match status" value="1"/>
</dbReference>
<dbReference type="OrthoDB" id="9792148at2"/>
<dbReference type="InterPro" id="IPR041522">
    <property type="entry name" value="CdaR_GGDEF"/>
</dbReference>
<dbReference type="STRING" id="885272.JonanDRAFT_1209"/>
<gene>
    <name evidence="5" type="ORF">JonanDRAFT_1209</name>
</gene>
<keyword evidence="6" id="KW-1185">Reference proteome</keyword>
<dbReference type="InterPro" id="IPR042070">
    <property type="entry name" value="PucR_C-HTH_sf"/>
</dbReference>
<dbReference type="PANTHER" id="PTHR33744">
    <property type="entry name" value="CARBOHYDRATE DIACID REGULATOR"/>
    <property type="match status" value="1"/>
</dbReference>
<dbReference type="RefSeq" id="WP_008523171.1">
    <property type="nucleotide sequence ID" value="NZ_CM001376.1"/>
</dbReference>
<evidence type="ECO:0000259" key="2">
    <source>
        <dbReference type="Pfam" id="PF05651"/>
    </source>
</evidence>
<evidence type="ECO:0000313" key="5">
    <source>
        <dbReference type="EMBL" id="EHM13575.1"/>
    </source>
</evidence>
<accession>H0ULT4</accession>
<dbReference type="HOGENOM" id="CLU_043769_1_1_0"/>
<dbReference type="InterPro" id="IPR025736">
    <property type="entry name" value="PucR_C-HTH_dom"/>
</dbReference>
<dbReference type="EMBL" id="CM001376">
    <property type="protein sequence ID" value="EHM13575.1"/>
    <property type="molecule type" value="Genomic_DNA"/>
</dbReference>
<evidence type="ECO:0000259" key="3">
    <source>
        <dbReference type="Pfam" id="PF13556"/>
    </source>
</evidence>